<protein>
    <submittedName>
        <fullName evidence="4">IS5 family transposase</fullName>
    </submittedName>
</protein>
<dbReference type="PANTHER" id="PTHR30007:SF1">
    <property type="entry name" value="BLR1914 PROTEIN"/>
    <property type="match status" value="1"/>
</dbReference>
<dbReference type="GO" id="GO:0006313">
    <property type="term" value="P:DNA transposition"/>
    <property type="evidence" value="ECO:0007669"/>
    <property type="project" value="InterPro"/>
</dbReference>
<dbReference type="Pfam" id="PF01609">
    <property type="entry name" value="DDE_Tnp_1"/>
    <property type="match status" value="1"/>
</dbReference>
<evidence type="ECO:0000313" key="5">
    <source>
        <dbReference type="Proteomes" id="UP000261948"/>
    </source>
</evidence>
<evidence type="ECO:0000313" key="4">
    <source>
        <dbReference type="EMBL" id="RGE37222.1"/>
    </source>
</evidence>
<dbReference type="PANTHER" id="PTHR30007">
    <property type="entry name" value="PHP DOMAIN PROTEIN"/>
    <property type="match status" value="1"/>
</dbReference>
<evidence type="ECO:0000259" key="2">
    <source>
        <dbReference type="Pfam" id="PF01609"/>
    </source>
</evidence>
<dbReference type="InterPro" id="IPR025161">
    <property type="entry name" value="IS402-like_dom"/>
</dbReference>
<keyword evidence="5" id="KW-1185">Reference proteome</keyword>
<organism evidence="4 5">
    <name type="scientific">Comamonas testosteroni</name>
    <name type="common">Pseudomonas testosteroni</name>
    <dbReference type="NCBI Taxonomy" id="285"/>
    <lineage>
        <taxon>Bacteria</taxon>
        <taxon>Pseudomonadati</taxon>
        <taxon>Pseudomonadota</taxon>
        <taxon>Betaproteobacteria</taxon>
        <taxon>Burkholderiales</taxon>
        <taxon>Comamonadaceae</taxon>
        <taxon>Comamonas</taxon>
    </lineage>
</organism>
<feature type="region of interest" description="Disordered" evidence="1">
    <location>
        <begin position="104"/>
        <end position="129"/>
    </location>
</feature>
<dbReference type="GO" id="GO:0004803">
    <property type="term" value="F:transposase activity"/>
    <property type="evidence" value="ECO:0007669"/>
    <property type="project" value="InterPro"/>
</dbReference>
<name>A0A373F0V1_COMTE</name>
<feature type="domain" description="Insertion element IS402-like" evidence="3">
    <location>
        <begin position="7"/>
        <end position="85"/>
    </location>
</feature>
<evidence type="ECO:0000259" key="3">
    <source>
        <dbReference type="Pfam" id="PF13340"/>
    </source>
</evidence>
<dbReference type="Pfam" id="PF13340">
    <property type="entry name" value="DUF4096"/>
    <property type="match status" value="1"/>
</dbReference>
<dbReference type="NCBIfam" id="NF033580">
    <property type="entry name" value="transpos_IS5_3"/>
    <property type="match status" value="1"/>
</dbReference>
<gene>
    <name evidence="4" type="ORF">DZC30_22830</name>
</gene>
<dbReference type="EMBL" id="QURR01000090">
    <property type="protein sequence ID" value="RGE37222.1"/>
    <property type="molecule type" value="Genomic_DNA"/>
</dbReference>
<dbReference type="GO" id="GO:0003677">
    <property type="term" value="F:DNA binding"/>
    <property type="evidence" value="ECO:0007669"/>
    <property type="project" value="InterPro"/>
</dbReference>
<comment type="caution">
    <text evidence="4">The sequence shown here is derived from an EMBL/GenBank/DDBJ whole genome shotgun (WGS) entry which is preliminary data.</text>
</comment>
<reference evidence="4 5" key="1">
    <citation type="submission" date="2018-08" db="EMBL/GenBank/DDBJ databases">
        <title>Comamonas testosteroni strain SWCO2.</title>
        <authorList>
            <person name="Jiang N."/>
            <person name="Zhang X.Z."/>
        </authorList>
    </citation>
    <scope>NUCLEOTIDE SEQUENCE [LARGE SCALE GENOMIC DNA]</scope>
    <source>
        <strain evidence="4 5">SWCO2</strain>
    </source>
</reference>
<feature type="domain" description="Transposase IS4-like" evidence="2">
    <location>
        <begin position="104"/>
        <end position="259"/>
    </location>
</feature>
<accession>A0A373F0V1</accession>
<proteinExistence type="predicted"/>
<sequence>MSRAPISKELWKQLEPLIPPFVPSRKGGRRKRTISDEAALNGILYVLQTGIPWEDLPKALGYGSGMTCWRRLREWNAAGVWEQLHHAMLVRLREHDQIDWSRACIDGSSGAKPPGGQETGPNPTDRGKLGSKRHIIVDAQGIPLVVLVSGANRHDSMMFETCVDAIPAVKGLKGRPRRRPYKLHADKGYDYARCRVHLRKRGILSRIARRGVESSERLGKHRWVVERTHGWFAGFGKLRIRFERQLDTHLALLKLAAAIICARFVDRLC</sequence>
<dbReference type="OrthoDB" id="5524851at2"/>
<dbReference type="InterPro" id="IPR002559">
    <property type="entry name" value="Transposase_11"/>
</dbReference>
<dbReference type="AlphaFoldDB" id="A0A373F0V1"/>
<evidence type="ECO:0000256" key="1">
    <source>
        <dbReference type="SAM" id="MobiDB-lite"/>
    </source>
</evidence>
<dbReference type="Proteomes" id="UP000261948">
    <property type="component" value="Unassembled WGS sequence"/>
</dbReference>